<organism evidence="3 4">
    <name type="scientific">Pedobacter rhizosphaerae</name>
    <dbReference type="NCBI Taxonomy" id="390241"/>
    <lineage>
        <taxon>Bacteria</taxon>
        <taxon>Pseudomonadati</taxon>
        <taxon>Bacteroidota</taxon>
        <taxon>Sphingobacteriia</taxon>
        <taxon>Sphingobacteriales</taxon>
        <taxon>Sphingobacteriaceae</taxon>
        <taxon>Pedobacter</taxon>
    </lineage>
</organism>
<evidence type="ECO:0000259" key="1">
    <source>
        <dbReference type="Pfam" id="PF06250"/>
    </source>
</evidence>
<dbReference type="Pfam" id="PF17761">
    <property type="entry name" value="DUF1016_N"/>
    <property type="match status" value="1"/>
</dbReference>
<reference evidence="4" key="1">
    <citation type="submission" date="2016-10" db="EMBL/GenBank/DDBJ databases">
        <authorList>
            <person name="Varghese N."/>
            <person name="Submissions S."/>
        </authorList>
    </citation>
    <scope>NUCLEOTIDE SEQUENCE [LARGE SCALE GENOMIC DNA]</scope>
    <source>
        <strain evidence="4">DSM 18610</strain>
    </source>
</reference>
<evidence type="ECO:0000313" key="3">
    <source>
        <dbReference type="EMBL" id="SEQ89901.1"/>
    </source>
</evidence>
<protein>
    <submittedName>
        <fullName evidence="3">Predicted nuclease of restriction endonuclease-like (RecB) superfamily, DUF1016 family</fullName>
    </submittedName>
</protein>
<feature type="domain" description="YhcG N-terminal" evidence="2">
    <location>
        <begin position="12"/>
        <end position="145"/>
    </location>
</feature>
<dbReference type="InterPro" id="IPR053148">
    <property type="entry name" value="PD-DEXK-like_domain"/>
</dbReference>
<feature type="domain" description="YhcG PDDEXK nuclease" evidence="1">
    <location>
        <begin position="161"/>
        <end position="311"/>
    </location>
</feature>
<gene>
    <name evidence="3" type="ORF">SAMN04488023_10257</name>
</gene>
<dbReference type="Proteomes" id="UP000199572">
    <property type="component" value="Unassembled WGS sequence"/>
</dbReference>
<dbReference type="Gene3D" id="3.40.1350.10">
    <property type="match status" value="1"/>
</dbReference>
<name>A0A1H9JSC7_9SPHI</name>
<dbReference type="STRING" id="390241.SAMN04488023_10257"/>
<keyword evidence="4" id="KW-1185">Reference proteome</keyword>
<evidence type="ECO:0000259" key="2">
    <source>
        <dbReference type="Pfam" id="PF17761"/>
    </source>
</evidence>
<keyword evidence="3" id="KW-0255">Endonuclease</keyword>
<dbReference type="EMBL" id="FOGG01000002">
    <property type="protein sequence ID" value="SEQ89901.1"/>
    <property type="molecule type" value="Genomic_DNA"/>
</dbReference>
<dbReference type="PANTHER" id="PTHR30547">
    <property type="entry name" value="UNCHARACTERIZED PROTEIN YHCG-RELATED"/>
    <property type="match status" value="1"/>
</dbReference>
<proteinExistence type="predicted"/>
<dbReference type="GO" id="GO:0004519">
    <property type="term" value="F:endonuclease activity"/>
    <property type="evidence" value="ECO:0007669"/>
    <property type="project" value="UniProtKB-KW"/>
</dbReference>
<dbReference type="InterPro" id="IPR041527">
    <property type="entry name" value="YhcG_N"/>
</dbReference>
<dbReference type="InterPro" id="IPR009362">
    <property type="entry name" value="YhcG_C"/>
</dbReference>
<dbReference type="OrthoDB" id="9801263at2"/>
<evidence type="ECO:0000313" key="4">
    <source>
        <dbReference type="Proteomes" id="UP000199572"/>
    </source>
</evidence>
<dbReference type="InterPro" id="IPR011856">
    <property type="entry name" value="tRNA_endonuc-like_dom_sf"/>
</dbReference>
<dbReference type="PANTHER" id="PTHR30547:SF5">
    <property type="entry name" value="NUCLEASE YHCG-RELATED"/>
    <property type="match status" value="1"/>
</dbReference>
<dbReference type="RefSeq" id="WP_090880516.1">
    <property type="nucleotide sequence ID" value="NZ_FOGG01000002.1"/>
</dbReference>
<keyword evidence="3" id="KW-0540">Nuclease</keyword>
<sequence length="329" mass="38667">MELVTNELFLSIKEIINQSRLRVFRAANSALIESYWQIGKLIIEDEQQGKLRADYGKSTLRSLSAALTLEFGKGFDESNLRNIRSFYKSFPIRDALRHELSWTHYRLLSRLDAEEKRSFYIHESIAANWNSRELQRQINSLSYERSMKEPKKSPLLPNIQDYIKDPYIFEFLGLNPNQKTSEKNLESAIINHLQKFLLEFGKGFAFVARQQHIVTDTSDFFIDLVFYNYILKCFVIIDLKTTSLNHQDIGQIDMYVRMYDDLKRNEGDNPTIGLLLCTEKDETIVKYSVLSDKNQLFASKYLLYLPKEEDLKAIIEQDRQRFELDNLEP</sequence>
<dbReference type="AlphaFoldDB" id="A0A1H9JSC7"/>
<keyword evidence="3" id="KW-0378">Hydrolase</keyword>
<dbReference type="Pfam" id="PF06250">
    <property type="entry name" value="YhcG_C"/>
    <property type="match status" value="1"/>
</dbReference>
<accession>A0A1H9JSC7</accession>
<dbReference type="GO" id="GO:0003676">
    <property type="term" value="F:nucleic acid binding"/>
    <property type="evidence" value="ECO:0007669"/>
    <property type="project" value="InterPro"/>
</dbReference>